<sequence>MSDLLVNTWLNGSSVSATPLMTPDVLTTGSTPRAAEYAVASALNAFHRATREGFRLQDVMNAKLAQRRRNKKSSTENRSFSTSSSFSSSSSSGELSEDSLENFLYITNLLIPTSDMTGTKTLYFCPGLSSVPTPLSTGRSSGSGVQLKPAVRGKTSTEGTVFNFGEARVREYLSSLSSNSSESETAKMAQEPAHPILTLSPVAFKKKKKAVPCHNSDPPPPLSPPRLSEMLPVQVPRAPAEVSLSPESPPPLPPSESSRVLPCPFLVASGAQEAIAEMDQTFVGPMTRAKRKLLEKIVLQPDVAADSFAEPKRKRKQTHHHHRTKRIKLDTTST</sequence>
<keyword evidence="3" id="KW-1185">Reference proteome</keyword>
<feature type="compositionally biased region" description="Basic residues" evidence="1">
    <location>
        <begin position="312"/>
        <end position="326"/>
    </location>
</feature>
<feature type="region of interest" description="Disordered" evidence="1">
    <location>
        <begin position="238"/>
        <end position="257"/>
    </location>
</feature>
<name>A0A6H5HFV4_9HEMI</name>
<dbReference type="Proteomes" id="UP000479000">
    <property type="component" value="Unassembled WGS sequence"/>
</dbReference>
<evidence type="ECO:0000313" key="2">
    <source>
        <dbReference type="EMBL" id="CAB0015115.1"/>
    </source>
</evidence>
<protein>
    <submittedName>
        <fullName evidence="2">Uncharacterized protein</fullName>
    </submittedName>
</protein>
<evidence type="ECO:0000256" key="1">
    <source>
        <dbReference type="SAM" id="MobiDB-lite"/>
    </source>
</evidence>
<gene>
    <name evidence="2" type="ORF">NTEN_LOCUS19485</name>
</gene>
<feature type="region of interest" description="Disordered" evidence="1">
    <location>
        <begin position="208"/>
        <end position="228"/>
    </location>
</feature>
<dbReference type="AlphaFoldDB" id="A0A6H5HFV4"/>
<feature type="region of interest" description="Disordered" evidence="1">
    <location>
        <begin position="304"/>
        <end position="334"/>
    </location>
</feature>
<feature type="compositionally biased region" description="Low complexity" evidence="1">
    <location>
        <begin position="76"/>
        <end position="94"/>
    </location>
</feature>
<proteinExistence type="predicted"/>
<organism evidence="2 3">
    <name type="scientific">Nesidiocoris tenuis</name>
    <dbReference type="NCBI Taxonomy" id="355587"/>
    <lineage>
        <taxon>Eukaryota</taxon>
        <taxon>Metazoa</taxon>
        <taxon>Ecdysozoa</taxon>
        <taxon>Arthropoda</taxon>
        <taxon>Hexapoda</taxon>
        <taxon>Insecta</taxon>
        <taxon>Pterygota</taxon>
        <taxon>Neoptera</taxon>
        <taxon>Paraneoptera</taxon>
        <taxon>Hemiptera</taxon>
        <taxon>Heteroptera</taxon>
        <taxon>Panheteroptera</taxon>
        <taxon>Cimicomorpha</taxon>
        <taxon>Miridae</taxon>
        <taxon>Dicyphina</taxon>
        <taxon>Nesidiocoris</taxon>
    </lineage>
</organism>
<dbReference type="OrthoDB" id="63267at2759"/>
<accession>A0A6H5HFV4</accession>
<reference evidence="2 3" key="1">
    <citation type="submission" date="2020-02" db="EMBL/GenBank/DDBJ databases">
        <authorList>
            <person name="Ferguson B K."/>
        </authorList>
    </citation>
    <scope>NUCLEOTIDE SEQUENCE [LARGE SCALE GENOMIC DNA]</scope>
</reference>
<feature type="region of interest" description="Disordered" evidence="1">
    <location>
        <begin position="63"/>
        <end position="95"/>
    </location>
</feature>
<evidence type="ECO:0000313" key="3">
    <source>
        <dbReference type="Proteomes" id="UP000479000"/>
    </source>
</evidence>
<dbReference type="EMBL" id="CADCXU010028597">
    <property type="protein sequence ID" value="CAB0015115.1"/>
    <property type="molecule type" value="Genomic_DNA"/>
</dbReference>